<dbReference type="InterPro" id="IPR051405">
    <property type="entry name" value="phD/YefM_antitoxin"/>
</dbReference>
<dbReference type="AlphaFoldDB" id="A0A1M6E5K2"/>
<protein>
    <recommendedName>
        <fullName evidence="2">Antitoxin</fullName>
    </recommendedName>
</protein>
<dbReference type="NCBIfam" id="TIGR01552">
    <property type="entry name" value="phd_fam"/>
    <property type="match status" value="1"/>
</dbReference>
<dbReference type="PANTHER" id="PTHR33713">
    <property type="entry name" value="ANTITOXIN YAFN-RELATED"/>
    <property type="match status" value="1"/>
</dbReference>
<reference evidence="5" key="1">
    <citation type="submission" date="2016-11" db="EMBL/GenBank/DDBJ databases">
        <authorList>
            <person name="Varghese N."/>
            <person name="Submissions S."/>
        </authorList>
    </citation>
    <scope>NUCLEOTIDE SEQUENCE [LARGE SCALE GENOMIC DNA]</scope>
    <source>
        <strain evidence="5">DSM 16219</strain>
    </source>
</reference>
<dbReference type="Gene3D" id="3.40.1620.10">
    <property type="entry name" value="YefM-like domain"/>
    <property type="match status" value="1"/>
</dbReference>
<comment type="function">
    <text evidence="2">Antitoxin component of a type II toxin-antitoxin (TA) system.</text>
</comment>
<evidence type="ECO:0000313" key="5">
    <source>
        <dbReference type="Proteomes" id="UP000183994"/>
    </source>
</evidence>
<dbReference type="OrthoDB" id="9802003at2"/>
<dbReference type="InterPro" id="IPR006442">
    <property type="entry name" value="Antitoxin_Phd/YefM"/>
</dbReference>
<dbReference type="PANTHER" id="PTHR33713:SF6">
    <property type="entry name" value="ANTITOXIN YEFM"/>
    <property type="match status" value="1"/>
</dbReference>
<evidence type="ECO:0000256" key="3">
    <source>
        <dbReference type="SAM" id="MobiDB-lite"/>
    </source>
</evidence>
<dbReference type="STRING" id="1121393.SAMN02745216_00563"/>
<dbReference type="Proteomes" id="UP000183994">
    <property type="component" value="Unassembled WGS sequence"/>
</dbReference>
<accession>A0A1M6E5K2</accession>
<dbReference type="InterPro" id="IPR036165">
    <property type="entry name" value="YefM-like_sf"/>
</dbReference>
<gene>
    <name evidence="4" type="ORF">SAMN02745216_00563</name>
</gene>
<name>A0A1M6E5K2_9BACT</name>
<dbReference type="Gene3D" id="1.10.1220.170">
    <property type="match status" value="1"/>
</dbReference>
<feature type="compositionally biased region" description="Basic and acidic residues" evidence="3">
    <location>
        <begin position="83"/>
        <end position="92"/>
    </location>
</feature>
<dbReference type="SUPFAM" id="SSF143120">
    <property type="entry name" value="YefM-like"/>
    <property type="match status" value="1"/>
</dbReference>
<feature type="region of interest" description="Disordered" evidence="3">
    <location>
        <begin position="72"/>
        <end position="92"/>
    </location>
</feature>
<evidence type="ECO:0000256" key="1">
    <source>
        <dbReference type="ARBA" id="ARBA00009981"/>
    </source>
</evidence>
<proteinExistence type="inferred from homology"/>
<sequence>MAIQTTYTHARAHLASLLNEVSENREVVIIQRRGHEDVALISADELGGILETAHLLRSPRNAERLLTALERARSDQGSAQPVEDLRSEVGLE</sequence>
<keyword evidence="5" id="KW-1185">Reference proteome</keyword>
<evidence type="ECO:0000256" key="2">
    <source>
        <dbReference type="RuleBase" id="RU362080"/>
    </source>
</evidence>
<dbReference type="RefSeq" id="WP_073472653.1">
    <property type="nucleotide sequence ID" value="NZ_FQZU01000002.1"/>
</dbReference>
<organism evidence="4 5">
    <name type="scientific">Desulfatibacillum alkenivorans DSM 16219</name>
    <dbReference type="NCBI Taxonomy" id="1121393"/>
    <lineage>
        <taxon>Bacteria</taxon>
        <taxon>Pseudomonadati</taxon>
        <taxon>Thermodesulfobacteriota</taxon>
        <taxon>Desulfobacteria</taxon>
        <taxon>Desulfobacterales</taxon>
        <taxon>Desulfatibacillaceae</taxon>
        <taxon>Desulfatibacillum</taxon>
    </lineage>
</organism>
<dbReference type="Pfam" id="PF02604">
    <property type="entry name" value="PhdYeFM_antitox"/>
    <property type="match status" value="1"/>
</dbReference>
<comment type="similarity">
    <text evidence="1 2">Belongs to the phD/YefM antitoxin family.</text>
</comment>
<dbReference type="EMBL" id="FQZU01000002">
    <property type="protein sequence ID" value="SHI80786.1"/>
    <property type="molecule type" value="Genomic_DNA"/>
</dbReference>
<evidence type="ECO:0000313" key="4">
    <source>
        <dbReference type="EMBL" id="SHI80786.1"/>
    </source>
</evidence>